<comment type="caution">
    <text evidence="1">The sequence shown here is derived from an EMBL/GenBank/DDBJ whole genome shotgun (WGS) entry which is preliminary data.</text>
</comment>
<sequence length="51" mass="5506">MRTTELLPIPKIEGSSKVNEGKLGIQHDSVEISSDSMKAYSLASGYDPEVP</sequence>
<keyword evidence="2" id="KW-1185">Reference proteome</keyword>
<reference evidence="1" key="1">
    <citation type="submission" date="2022-09" db="EMBL/GenBank/DDBJ databases">
        <title>Genome analysis and characterization of larvicidal activity of Brevibacillus strains.</title>
        <authorList>
            <person name="Patrusheva E.V."/>
            <person name="Izotova A.O."/>
            <person name="Toshchakov S.V."/>
            <person name="Sineoky S.P."/>
        </authorList>
    </citation>
    <scope>NUCLEOTIDE SEQUENCE</scope>
    <source>
        <strain evidence="1">VKPM_B-13244</strain>
    </source>
</reference>
<organism evidence="1 2">
    <name type="scientific">Brevibacillus halotolerans</name>
    <dbReference type="NCBI Taxonomy" id="1507437"/>
    <lineage>
        <taxon>Bacteria</taxon>
        <taxon>Bacillati</taxon>
        <taxon>Bacillota</taxon>
        <taxon>Bacilli</taxon>
        <taxon>Bacillales</taxon>
        <taxon>Paenibacillaceae</taxon>
        <taxon>Brevibacillus</taxon>
    </lineage>
</organism>
<protein>
    <submittedName>
        <fullName evidence="1">Uncharacterized protein</fullName>
    </submittedName>
</protein>
<proteinExistence type="predicted"/>
<dbReference type="Proteomes" id="UP001067708">
    <property type="component" value="Unassembled WGS sequence"/>
</dbReference>
<accession>A0ABT4HUP6</accession>
<dbReference type="EMBL" id="JAPTNG010000004">
    <property type="protein sequence ID" value="MCZ0830520.1"/>
    <property type="molecule type" value="Genomic_DNA"/>
</dbReference>
<evidence type="ECO:0000313" key="2">
    <source>
        <dbReference type="Proteomes" id="UP001067708"/>
    </source>
</evidence>
<gene>
    <name evidence="1" type="ORF">O0535_06900</name>
</gene>
<name>A0ABT4HUP6_9BACL</name>
<evidence type="ECO:0000313" key="1">
    <source>
        <dbReference type="EMBL" id="MCZ0830520.1"/>
    </source>
</evidence>